<dbReference type="GO" id="GO:0032541">
    <property type="term" value="C:cortical endoplasmic reticulum"/>
    <property type="evidence" value="ECO:0007669"/>
    <property type="project" value="TreeGrafter"/>
</dbReference>
<evidence type="ECO:0000313" key="12">
    <source>
        <dbReference type="EMBL" id="OCH94817.1"/>
    </source>
</evidence>
<dbReference type="PANTHER" id="PTHR14467:SF0">
    <property type="entry name" value="PROTEIN ARV1"/>
    <property type="match status" value="1"/>
</dbReference>
<protein>
    <recommendedName>
        <fullName evidence="10">Protein ARV</fullName>
    </recommendedName>
</protein>
<organism evidence="12 13">
    <name type="scientific">Obba rivulosa</name>
    <dbReference type="NCBI Taxonomy" id="1052685"/>
    <lineage>
        <taxon>Eukaryota</taxon>
        <taxon>Fungi</taxon>
        <taxon>Dikarya</taxon>
        <taxon>Basidiomycota</taxon>
        <taxon>Agaricomycotina</taxon>
        <taxon>Agaricomycetes</taxon>
        <taxon>Polyporales</taxon>
        <taxon>Gelatoporiaceae</taxon>
        <taxon>Obba</taxon>
    </lineage>
</organism>
<feature type="transmembrane region" description="Helical" evidence="10">
    <location>
        <begin position="218"/>
        <end position="237"/>
    </location>
</feature>
<evidence type="ECO:0000256" key="3">
    <source>
        <dbReference type="ARBA" id="ARBA00022448"/>
    </source>
</evidence>
<dbReference type="InterPro" id="IPR007290">
    <property type="entry name" value="Arv1"/>
</dbReference>
<dbReference type="AlphaFoldDB" id="A0A8E2J4X2"/>
<feature type="region of interest" description="Disordered" evidence="11">
    <location>
        <begin position="73"/>
        <end position="105"/>
    </location>
</feature>
<gene>
    <name evidence="12" type="ORF">OBBRIDRAFT_768754</name>
</gene>
<feature type="transmembrane region" description="Helical" evidence="10">
    <location>
        <begin position="160"/>
        <end position="187"/>
    </location>
</feature>
<comment type="similarity">
    <text evidence="2 10">Belongs to the ARV1 family.</text>
</comment>
<keyword evidence="4 10" id="KW-0812">Transmembrane</keyword>
<keyword evidence="10" id="KW-0333">Golgi apparatus</keyword>
<dbReference type="OrthoDB" id="2192830at2759"/>
<evidence type="ECO:0000256" key="4">
    <source>
        <dbReference type="ARBA" id="ARBA00022692"/>
    </source>
</evidence>
<evidence type="ECO:0000313" key="13">
    <source>
        <dbReference type="Proteomes" id="UP000250043"/>
    </source>
</evidence>
<dbReference type="Pfam" id="PF04161">
    <property type="entry name" value="Arv1"/>
    <property type="match status" value="1"/>
</dbReference>
<evidence type="ECO:0000256" key="5">
    <source>
        <dbReference type="ARBA" id="ARBA00022824"/>
    </source>
</evidence>
<dbReference type="GO" id="GO:0000139">
    <property type="term" value="C:Golgi membrane"/>
    <property type="evidence" value="ECO:0007669"/>
    <property type="project" value="UniProtKB-SubCell"/>
</dbReference>
<evidence type="ECO:0000256" key="2">
    <source>
        <dbReference type="ARBA" id="ARBA00009187"/>
    </source>
</evidence>
<feature type="transmembrane region" description="Helical" evidence="10">
    <location>
        <begin position="278"/>
        <end position="297"/>
    </location>
</feature>
<dbReference type="EMBL" id="KV722340">
    <property type="protein sequence ID" value="OCH94817.1"/>
    <property type="molecule type" value="Genomic_DNA"/>
</dbReference>
<keyword evidence="6 10" id="KW-1133">Transmembrane helix</keyword>
<comment type="subcellular location">
    <subcellularLocation>
        <location evidence="1 10">Endoplasmic reticulum membrane</location>
        <topology evidence="1 10">Multi-pass membrane protein</topology>
    </subcellularLocation>
    <subcellularLocation>
        <location evidence="10">Golgi apparatus membrane</location>
        <topology evidence="10">Multi-pass membrane protein</topology>
    </subcellularLocation>
</comment>
<keyword evidence="7 10" id="KW-0445">Lipid transport</keyword>
<evidence type="ECO:0000256" key="11">
    <source>
        <dbReference type="SAM" id="MobiDB-lite"/>
    </source>
</evidence>
<dbReference type="GO" id="GO:0097036">
    <property type="term" value="P:regulation of plasma membrane sterol distribution"/>
    <property type="evidence" value="ECO:0007669"/>
    <property type="project" value="UniProtKB-UniRule"/>
</dbReference>
<name>A0A8E2J4X2_9APHY</name>
<dbReference type="GO" id="GO:0016125">
    <property type="term" value="P:sterol metabolic process"/>
    <property type="evidence" value="ECO:0007669"/>
    <property type="project" value="UniProtKB-UniRule"/>
</dbReference>
<dbReference type="Proteomes" id="UP000250043">
    <property type="component" value="Unassembled WGS sequence"/>
</dbReference>
<accession>A0A8E2J4X2</accession>
<keyword evidence="13" id="KW-1185">Reference proteome</keyword>
<sequence>MPICTSCTHPTPYLYTVYESAHNLRLEQCTACHAFADPYVEHDTLTLLLDLILLKRDVYRHLLFNRGLGARKVEPAGNSRPSPDAHAVRQRDFPSGSRHSVGEQTALARRTEQARWLLILKLGTALIVVDAFIRWAHLSYRISFEGSAALATGARNVLDAIFRVFVGCLVETVAFHAGVICTCYIVLKGLECAQLRRHQHLAQMSGIRQEFRYSHLPLTLLYSSITKLFLLLLLSIWHPPRNSQVGPYTSHPIATIFTHPILMRAFELLDEDRVDREWIIRNVLGGMAAGFGLRVVLDCHPVFTTTIILAGWAMKTAVAGLFAEWIGIVLPQDDGATGQIWLAYSIP</sequence>
<keyword evidence="5 10" id="KW-0256">Endoplasmic reticulum</keyword>
<evidence type="ECO:0000256" key="6">
    <source>
        <dbReference type="ARBA" id="ARBA00022989"/>
    </source>
</evidence>
<keyword evidence="8 10" id="KW-0443">Lipid metabolism</keyword>
<keyword evidence="9 10" id="KW-0472">Membrane</keyword>
<dbReference type="GO" id="GO:0006665">
    <property type="term" value="P:sphingolipid metabolic process"/>
    <property type="evidence" value="ECO:0007669"/>
    <property type="project" value="UniProtKB-UniRule"/>
</dbReference>
<keyword evidence="10" id="KW-0746">Sphingolipid metabolism</keyword>
<comment type="function">
    <text evidence="10">Regulates also the sphingolipid metabolism.</text>
</comment>
<evidence type="ECO:0000256" key="1">
    <source>
        <dbReference type="ARBA" id="ARBA00004477"/>
    </source>
</evidence>
<feature type="transmembrane region" description="Helical" evidence="10">
    <location>
        <begin position="118"/>
        <end position="140"/>
    </location>
</feature>
<dbReference type="GO" id="GO:0032366">
    <property type="term" value="P:intracellular sterol transport"/>
    <property type="evidence" value="ECO:0007669"/>
    <property type="project" value="UniProtKB-UniRule"/>
</dbReference>
<keyword evidence="3 10" id="KW-0813">Transport</keyword>
<feature type="transmembrane region" description="Helical" evidence="10">
    <location>
        <begin position="303"/>
        <end position="323"/>
    </location>
</feature>
<evidence type="ECO:0000256" key="8">
    <source>
        <dbReference type="ARBA" id="ARBA00023098"/>
    </source>
</evidence>
<evidence type="ECO:0000256" key="9">
    <source>
        <dbReference type="ARBA" id="ARBA00023136"/>
    </source>
</evidence>
<proteinExistence type="inferred from homology"/>
<dbReference type="PANTHER" id="PTHR14467">
    <property type="entry name" value="ARV1"/>
    <property type="match status" value="1"/>
</dbReference>
<reference evidence="12 13" key="1">
    <citation type="submission" date="2016-07" db="EMBL/GenBank/DDBJ databases">
        <title>Draft genome of the white-rot fungus Obba rivulosa 3A-2.</title>
        <authorList>
            <consortium name="DOE Joint Genome Institute"/>
            <person name="Miettinen O."/>
            <person name="Riley R."/>
            <person name="Acob R."/>
            <person name="Barry K."/>
            <person name="Cullen D."/>
            <person name="De Vries R."/>
            <person name="Hainaut M."/>
            <person name="Hatakka A."/>
            <person name="Henrissat B."/>
            <person name="Hilden K."/>
            <person name="Kuo R."/>
            <person name="Labutti K."/>
            <person name="Lipzen A."/>
            <person name="Makela M.R."/>
            <person name="Sandor L."/>
            <person name="Spatafora J.W."/>
            <person name="Grigoriev I.V."/>
            <person name="Hibbett D.S."/>
        </authorList>
    </citation>
    <scope>NUCLEOTIDE SEQUENCE [LARGE SCALE GENOMIC DNA]</scope>
    <source>
        <strain evidence="12 13">3A-2</strain>
    </source>
</reference>
<evidence type="ECO:0000256" key="10">
    <source>
        <dbReference type="RuleBase" id="RU368065"/>
    </source>
</evidence>
<dbReference type="GO" id="GO:0005789">
    <property type="term" value="C:endoplasmic reticulum membrane"/>
    <property type="evidence" value="ECO:0007669"/>
    <property type="project" value="UniProtKB-SubCell"/>
</dbReference>
<evidence type="ECO:0000256" key="7">
    <source>
        <dbReference type="ARBA" id="ARBA00023055"/>
    </source>
</evidence>
<comment type="function">
    <text evidence="10">Mediator of sterol homeostasis involved in sterol uptake, trafficking and distribution into membranes.</text>
</comment>